<sequence length="24" mass="2688">MCYCCTRRAISFNLHASAGVNNKK</sequence>
<proteinExistence type="predicted"/>
<accession>A0A0E9R0M0</accession>
<dbReference type="EMBL" id="GBXM01086300">
    <property type="protein sequence ID" value="JAH22277.1"/>
    <property type="molecule type" value="Transcribed_RNA"/>
</dbReference>
<protein>
    <submittedName>
        <fullName evidence="1">Uncharacterized protein</fullName>
    </submittedName>
</protein>
<reference evidence="1" key="2">
    <citation type="journal article" date="2015" name="Fish Shellfish Immunol.">
        <title>Early steps in the European eel (Anguilla anguilla)-Vibrio vulnificus interaction in the gills: Role of the RtxA13 toxin.</title>
        <authorList>
            <person name="Callol A."/>
            <person name="Pajuelo D."/>
            <person name="Ebbesson L."/>
            <person name="Teles M."/>
            <person name="MacKenzie S."/>
            <person name="Amaro C."/>
        </authorList>
    </citation>
    <scope>NUCLEOTIDE SEQUENCE</scope>
</reference>
<name>A0A0E9R0M0_ANGAN</name>
<evidence type="ECO:0000313" key="1">
    <source>
        <dbReference type="EMBL" id="JAH22277.1"/>
    </source>
</evidence>
<dbReference type="AlphaFoldDB" id="A0A0E9R0M0"/>
<dbReference type="EMBL" id="GBXM01093955">
    <property type="protein sequence ID" value="JAH14622.1"/>
    <property type="molecule type" value="Transcribed_RNA"/>
</dbReference>
<organism evidence="1">
    <name type="scientific">Anguilla anguilla</name>
    <name type="common">European freshwater eel</name>
    <name type="synonym">Muraena anguilla</name>
    <dbReference type="NCBI Taxonomy" id="7936"/>
    <lineage>
        <taxon>Eukaryota</taxon>
        <taxon>Metazoa</taxon>
        <taxon>Chordata</taxon>
        <taxon>Craniata</taxon>
        <taxon>Vertebrata</taxon>
        <taxon>Euteleostomi</taxon>
        <taxon>Actinopterygii</taxon>
        <taxon>Neopterygii</taxon>
        <taxon>Teleostei</taxon>
        <taxon>Anguilliformes</taxon>
        <taxon>Anguillidae</taxon>
        <taxon>Anguilla</taxon>
    </lineage>
</organism>
<reference evidence="1" key="1">
    <citation type="submission" date="2014-11" db="EMBL/GenBank/DDBJ databases">
        <authorList>
            <person name="Amaro Gonzalez C."/>
        </authorList>
    </citation>
    <scope>NUCLEOTIDE SEQUENCE</scope>
</reference>